<feature type="domain" description="D-isomer specific 2-hydroxyacid dehydrogenase NAD-binding" evidence="6">
    <location>
        <begin position="112"/>
        <end position="289"/>
    </location>
</feature>
<evidence type="ECO:0000259" key="6">
    <source>
        <dbReference type="Pfam" id="PF02826"/>
    </source>
</evidence>
<keyword evidence="3" id="KW-0520">NAD</keyword>
<dbReference type="EC" id="1.1.1.81" evidence="7"/>
<dbReference type="OrthoDB" id="9805416at2"/>
<dbReference type="CDD" id="cd05301">
    <property type="entry name" value="GDH"/>
    <property type="match status" value="1"/>
</dbReference>
<evidence type="ECO:0000313" key="8">
    <source>
        <dbReference type="Proteomes" id="UP000012063"/>
    </source>
</evidence>
<comment type="caution">
    <text evidence="7">The sequence shown here is derived from an EMBL/GenBank/DDBJ whole genome shotgun (WGS) entry which is preliminary data.</text>
</comment>
<dbReference type="InterPro" id="IPR029753">
    <property type="entry name" value="D-isomer_DH_CS"/>
</dbReference>
<gene>
    <name evidence="7" type="ORF">HSACCH_01643</name>
</gene>
<dbReference type="GO" id="GO:0051287">
    <property type="term" value="F:NAD binding"/>
    <property type="evidence" value="ECO:0007669"/>
    <property type="project" value="InterPro"/>
</dbReference>
<dbReference type="Gene3D" id="3.40.50.720">
    <property type="entry name" value="NAD(P)-binding Rossmann-like Domain"/>
    <property type="match status" value="2"/>
</dbReference>
<dbReference type="eggNOG" id="COG1052">
    <property type="taxonomic scope" value="Bacteria"/>
</dbReference>
<keyword evidence="8" id="KW-1185">Reference proteome</keyword>
<dbReference type="InterPro" id="IPR006140">
    <property type="entry name" value="D-isomer_DH_NAD-bd"/>
</dbReference>
<dbReference type="Proteomes" id="UP000012063">
    <property type="component" value="Unassembled WGS sequence"/>
</dbReference>
<reference evidence="8" key="1">
    <citation type="journal article" date="2013" name="Genome Announc.">
        <title>Genome Sequence of Halanaerobium saccharolyticum subsp. saccharolyticum Strain DSM 6643T, a Halophilic Hydrogen-Producing Bacterium.</title>
        <authorList>
            <person name="Kivisto A."/>
            <person name="Larjo A."/>
            <person name="Ciranna A."/>
            <person name="Santala V."/>
            <person name="Roos C."/>
            <person name="Karp M."/>
        </authorList>
    </citation>
    <scope>NUCLEOTIDE SEQUENCE [LARGE SCALE GENOMIC DNA]</scope>
    <source>
        <strain evidence="8">DSM 6643</strain>
    </source>
</reference>
<dbReference type="Pfam" id="PF00389">
    <property type="entry name" value="2-Hacid_dh"/>
    <property type="match status" value="1"/>
</dbReference>
<keyword evidence="2 4" id="KW-0560">Oxidoreductase</keyword>
<dbReference type="InterPro" id="IPR036291">
    <property type="entry name" value="NAD(P)-bd_dom_sf"/>
</dbReference>
<dbReference type="PANTHER" id="PTHR10996:SF178">
    <property type="entry name" value="2-HYDROXYACID DEHYDROGENASE YGL185C-RELATED"/>
    <property type="match status" value="1"/>
</dbReference>
<sequence>MSKDKRVYVTRKLPKKALEMLEREFKVEVNPHDRVMTREELETAVKDIDGLLCLLTDSIDSELLELNPDLKVIANYAVGYNNIDVEACTKKEIKVSNTPGVLTDTTADFAWTLLMAAARRIIEADKFTRAGKYKGWGPMMFLGGDIYGKKLGIIGIGRIGRAFARRAKGFDMDFYYYDVNRLEKAEEKRLGLEYKNFEDLLKESDFISLHVPLIPQTRHLIGEEELKLMKETAYLINTARGPIIDEKALVWALKNGEIAGAGLDVYEEEPNLYSDLDKLDNTVLTPHIASASIETRTKMATMAAENLIAGLKGKEMPNLINKEAVS</sequence>
<evidence type="ECO:0000256" key="3">
    <source>
        <dbReference type="ARBA" id="ARBA00023027"/>
    </source>
</evidence>
<dbReference type="InterPro" id="IPR050223">
    <property type="entry name" value="D-isomer_2-hydroxyacid_DH"/>
</dbReference>
<dbReference type="FunFam" id="3.40.50.720:FF:000462">
    <property type="entry name" value="Glyoxylate reductase (NADP+)"/>
    <property type="match status" value="1"/>
</dbReference>
<dbReference type="STRING" id="1293054.HSACCH_01643"/>
<dbReference type="InterPro" id="IPR029752">
    <property type="entry name" value="D-isomer_DH_CS1"/>
</dbReference>
<evidence type="ECO:0000256" key="2">
    <source>
        <dbReference type="ARBA" id="ARBA00023002"/>
    </source>
</evidence>
<dbReference type="PROSITE" id="PS00065">
    <property type="entry name" value="D_2_HYDROXYACID_DH_1"/>
    <property type="match status" value="1"/>
</dbReference>
<evidence type="ECO:0000259" key="5">
    <source>
        <dbReference type="Pfam" id="PF00389"/>
    </source>
</evidence>
<dbReference type="RefSeq" id="WP_005489147.1">
    <property type="nucleotide sequence ID" value="NZ_CAUI01000019.1"/>
</dbReference>
<dbReference type="PROSITE" id="PS00671">
    <property type="entry name" value="D_2_HYDROXYACID_DH_3"/>
    <property type="match status" value="1"/>
</dbReference>
<dbReference type="Pfam" id="PF02826">
    <property type="entry name" value="2-Hacid_dh_C"/>
    <property type="match status" value="1"/>
</dbReference>
<dbReference type="PANTHER" id="PTHR10996">
    <property type="entry name" value="2-HYDROXYACID DEHYDROGENASE-RELATED"/>
    <property type="match status" value="1"/>
</dbReference>
<dbReference type="GO" id="GO:0047964">
    <property type="term" value="F:glyoxylate reductase (NADH) activity"/>
    <property type="evidence" value="ECO:0007669"/>
    <property type="project" value="UniProtKB-EC"/>
</dbReference>
<dbReference type="EC" id="1.1.1.26" evidence="7"/>
<dbReference type="InterPro" id="IPR006139">
    <property type="entry name" value="D-isomer_2_OHA_DH_cat_dom"/>
</dbReference>
<dbReference type="GO" id="GO:0030267">
    <property type="term" value="F:glyoxylate reductase (NADPH) activity"/>
    <property type="evidence" value="ECO:0007669"/>
    <property type="project" value="TreeGrafter"/>
</dbReference>
<dbReference type="SUPFAM" id="SSF51735">
    <property type="entry name" value="NAD(P)-binding Rossmann-fold domains"/>
    <property type="match status" value="1"/>
</dbReference>
<dbReference type="PROSITE" id="PS00670">
    <property type="entry name" value="D_2_HYDROXYACID_DH_2"/>
    <property type="match status" value="1"/>
</dbReference>
<dbReference type="EMBL" id="CAUI01000019">
    <property type="protein sequence ID" value="CCU79837.1"/>
    <property type="molecule type" value="Genomic_DNA"/>
</dbReference>
<dbReference type="SUPFAM" id="SSF52283">
    <property type="entry name" value="Formate/glycerate dehydrogenase catalytic domain-like"/>
    <property type="match status" value="1"/>
</dbReference>
<name>M5E1P3_9FIRM</name>
<comment type="similarity">
    <text evidence="1 4">Belongs to the D-isomer specific 2-hydroxyacid dehydrogenase family.</text>
</comment>
<dbReference type="GO" id="GO:0016618">
    <property type="term" value="F:hydroxypyruvate reductase [NAD(P)H] activity"/>
    <property type="evidence" value="ECO:0007669"/>
    <property type="project" value="UniProtKB-EC"/>
</dbReference>
<dbReference type="GO" id="GO:0005829">
    <property type="term" value="C:cytosol"/>
    <property type="evidence" value="ECO:0007669"/>
    <property type="project" value="TreeGrafter"/>
</dbReference>
<evidence type="ECO:0000256" key="4">
    <source>
        <dbReference type="RuleBase" id="RU003719"/>
    </source>
</evidence>
<dbReference type="AlphaFoldDB" id="M5E1P3"/>
<evidence type="ECO:0000256" key="1">
    <source>
        <dbReference type="ARBA" id="ARBA00005854"/>
    </source>
</evidence>
<feature type="domain" description="D-isomer specific 2-hydroxyacid dehydrogenase catalytic" evidence="5">
    <location>
        <begin position="7"/>
        <end position="321"/>
    </location>
</feature>
<evidence type="ECO:0000313" key="7">
    <source>
        <dbReference type="EMBL" id="CCU79837.1"/>
    </source>
</evidence>
<proteinExistence type="inferred from homology"/>
<dbReference type="FunCoup" id="M5E1P3">
    <property type="interactions" value="235"/>
</dbReference>
<dbReference type="InParanoid" id="M5E1P3"/>
<organism evidence="7 8">
    <name type="scientific">Halanaerobium saccharolyticum subsp. saccharolyticum DSM 6643</name>
    <dbReference type="NCBI Taxonomy" id="1293054"/>
    <lineage>
        <taxon>Bacteria</taxon>
        <taxon>Bacillati</taxon>
        <taxon>Bacillota</taxon>
        <taxon>Clostridia</taxon>
        <taxon>Halanaerobiales</taxon>
        <taxon>Halanaerobiaceae</taxon>
        <taxon>Halanaerobium</taxon>
    </lineage>
</organism>
<protein>
    <submittedName>
        <fullName evidence="7">Glyoxylate reductase / Hydroxypyruvate reductase</fullName>
        <ecNumber evidence="7">1.1.1.26</ecNumber>
        <ecNumber evidence="7">1.1.1.81</ecNumber>
    </submittedName>
</protein>
<accession>M5E1P3</accession>
<keyword evidence="7" id="KW-0670">Pyruvate</keyword>